<gene>
    <name evidence="3" type="primary">LOC112690730</name>
</gene>
<feature type="compositionally biased region" description="Polar residues" evidence="1">
    <location>
        <begin position="48"/>
        <end position="62"/>
    </location>
</feature>
<dbReference type="GeneID" id="112690730"/>
<sequence length="513" mass="57971">MKFKMPNANNLLNMLYQESENYLENPISYTCKPSDLPVRSHNPPPLTEQHNSQSLLPTQLKPTTPIEKKQLSVVESSPETSDKLLKKPPHFTATLQTPPPITEKHNSKSLLPSQIKPTTSKYQQASTQKRPFSVVELSPETWDKSLKKPPHFTTTLQSTSPITEQHNSKSLLPAQIKHSRSKNQQASIQKKLLSSVKFLPEPPKKLNYQTFTTVANNSSLYNNYVKQESSNSNCAKTASTGYNFNQSHQIKSLTMSQPVFTSATATFGRSLQHHNKYQALRQTPTPLIKLYNAQSPLPTQPKPTTLKYQQVSNQKTPFSAVELLPATSKEILSQPSHVFATDDQSSYHNFTHNKYYNVEYDNRYDTNQNNYFITGSDLNLNWSLNVNSLENGESGKYNRLLEYGDESYGMYSGGNNNNFHLFDDPEPQSTFAKNFETLNSYTNDIHEHVSIENKRMMAPYRNLLTAVPVGSLGPDNGIMASSPLPVTIHLHNPYTLHRCGFNNAKQPPFCTQI</sequence>
<protein>
    <submittedName>
        <fullName evidence="3">Probable inactive serine/threonine-protein kinase scy2</fullName>
    </submittedName>
</protein>
<keyword evidence="3" id="KW-0418">Kinase</keyword>
<feature type="region of interest" description="Disordered" evidence="1">
    <location>
        <begin position="145"/>
        <end position="169"/>
    </location>
</feature>
<name>A0A8B8GBJ4_9HEMI</name>
<organism evidence="2 3">
    <name type="scientific">Sipha flava</name>
    <name type="common">yellow sugarcane aphid</name>
    <dbReference type="NCBI Taxonomy" id="143950"/>
    <lineage>
        <taxon>Eukaryota</taxon>
        <taxon>Metazoa</taxon>
        <taxon>Ecdysozoa</taxon>
        <taxon>Arthropoda</taxon>
        <taxon>Hexapoda</taxon>
        <taxon>Insecta</taxon>
        <taxon>Pterygota</taxon>
        <taxon>Neoptera</taxon>
        <taxon>Paraneoptera</taxon>
        <taxon>Hemiptera</taxon>
        <taxon>Sternorrhyncha</taxon>
        <taxon>Aphidomorpha</taxon>
        <taxon>Aphidoidea</taxon>
        <taxon>Aphididae</taxon>
        <taxon>Sipha</taxon>
    </lineage>
</organism>
<feature type="region of interest" description="Disordered" evidence="1">
    <location>
        <begin position="34"/>
        <end position="113"/>
    </location>
</feature>
<dbReference type="AlphaFoldDB" id="A0A8B8GBJ4"/>
<feature type="compositionally biased region" description="Polar residues" evidence="1">
    <location>
        <begin position="152"/>
        <end position="169"/>
    </location>
</feature>
<proteinExistence type="predicted"/>
<reference evidence="3" key="1">
    <citation type="submission" date="2025-08" db="UniProtKB">
        <authorList>
            <consortium name="RefSeq"/>
        </authorList>
    </citation>
    <scope>IDENTIFICATION</scope>
    <source>
        <tissue evidence="3">Whole body</tissue>
    </source>
</reference>
<evidence type="ECO:0000313" key="3">
    <source>
        <dbReference type="RefSeq" id="XP_025420589.1"/>
    </source>
</evidence>
<evidence type="ECO:0000256" key="1">
    <source>
        <dbReference type="SAM" id="MobiDB-lite"/>
    </source>
</evidence>
<keyword evidence="3" id="KW-0808">Transferase</keyword>
<dbReference type="Proteomes" id="UP000694846">
    <property type="component" value="Unplaced"/>
</dbReference>
<keyword evidence="2" id="KW-1185">Reference proteome</keyword>
<dbReference type="GO" id="GO:0016301">
    <property type="term" value="F:kinase activity"/>
    <property type="evidence" value="ECO:0007669"/>
    <property type="project" value="UniProtKB-KW"/>
</dbReference>
<dbReference type="RefSeq" id="XP_025420589.1">
    <property type="nucleotide sequence ID" value="XM_025564804.1"/>
</dbReference>
<evidence type="ECO:0000313" key="2">
    <source>
        <dbReference type="Proteomes" id="UP000694846"/>
    </source>
</evidence>
<accession>A0A8B8GBJ4</accession>